<proteinExistence type="predicted"/>
<evidence type="ECO:0000313" key="1">
    <source>
        <dbReference type="EMBL" id="KAJ3497445.1"/>
    </source>
</evidence>
<dbReference type="Proteomes" id="UP001148737">
    <property type="component" value="Unassembled WGS sequence"/>
</dbReference>
<sequence>MVSPSDILATTYGQPTPPKITEDNVAVSSILFVIAMVAVMGSASIIFHVMGCKERTSRRLVFILSTIMAAASALSYLSIFSRYDMGYNCEILNPRVPLSDGLKLDCRQTFGTQYLDLFITSTIVIIQLSLVAGLNGATTFIGVVSNIFMFASGAVAADRYRSSLDLRITWTVITSIFFALVFSQIGLNSIKAAKSRGTGYQKPFTGLVTYALIFLGVQFNIFMIGHVWGAISTNTEMLSFLVADLLFKPVFGFWLLRSYQQIPEFQFEVSGYWSHGITSDRHTLLSQDDE</sequence>
<reference evidence="1" key="1">
    <citation type="submission" date="2022-07" db="EMBL/GenBank/DDBJ databases">
        <title>Genome Sequence of Lecanicillium saksenae.</title>
        <authorList>
            <person name="Buettner E."/>
        </authorList>
    </citation>
    <scope>NUCLEOTIDE SEQUENCE</scope>
    <source>
        <strain evidence="1">VT-O1</strain>
    </source>
</reference>
<name>A0ACC1R549_9HYPO</name>
<accession>A0ACC1R549</accession>
<evidence type="ECO:0000313" key="2">
    <source>
        <dbReference type="Proteomes" id="UP001148737"/>
    </source>
</evidence>
<comment type="caution">
    <text evidence="1">The sequence shown here is derived from an EMBL/GenBank/DDBJ whole genome shotgun (WGS) entry which is preliminary data.</text>
</comment>
<keyword evidence="2" id="KW-1185">Reference proteome</keyword>
<gene>
    <name evidence="1" type="ORF">NLG97_g1910</name>
</gene>
<organism evidence="1 2">
    <name type="scientific">Lecanicillium saksenae</name>
    <dbReference type="NCBI Taxonomy" id="468837"/>
    <lineage>
        <taxon>Eukaryota</taxon>
        <taxon>Fungi</taxon>
        <taxon>Dikarya</taxon>
        <taxon>Ascomycota</taxon>
        <taxon>Pezizomycotina</taxon>
        <taxon>Sordariomycetes</taxon>
        <taxon>Hypocreomycetidae</taxon>
        <taxon>Hypocreales</taxon>
        <taxon>Cordycipitaceae</taxon>
        <taxon>Lecanicillium</taxon>
    </lineage>
</organism>
<protein>
    <submittedName>
        <fullName evidence="1">Uncharacterized protein</fullName>
    </submittedName>
</protein>
<dbReference type="EMBL" id="JANAKD010000111">
    <property type="protein sequence ID" value="KAJ3497445.1"/>
    <property type="molecule type" value="Genomic_DNA"/>
</dbReference>